<dbReference type="PANTHER" id="PTHR43357">
    <property type="entry name" value="INNER MEMBRANE ABC TRANSPORTER PERMEASE PROTEIN YDCV"/>
    <property type="match status" value="1"/>
</dbReference>
<evidence type="ECO:0000256" key="7">
    <source>
        <dbReference type="ARBA" id="ARBA00023136"/>
    </source>
</evidence>
<organism evidence="10">
    <name type="scientific">Caldilineaceae bacterium SB0662_bin_9</name>
    <dbReference type="NCBI Taxonomy" id="2605258"/>
    <lineage>
        <taxon>Bacteria</taxon>
        <taxon>Bacillati</taxon>
        <taxon>Chloroflexota</taxon>
        <taxon>Caldilineae</taxon>
        <taxon>Caldilineales</taxon>
        <taxon>Caldilineaceae</taxon>
    </lineage>
</organism>
<feature type="transmembrane region" description="Helical" evidence="8">
    <location>
        <begin position="199"/>
        <end position="221"/>
    </location>
</feature>
<sequence length="530" mass="57364">MWLRPQIRSGRSRPPVGIVLLSVFAASLLLLPMGYLLFRATGVESGVWRELWSASTGRILGRSLMLVIGVNACVWLLSLPLAWLVVFSDLPGRRLWTVLVATPLVVPSYIGAFVLIAMYGPRGLLQQWLEPLGVERLPSLYGYPGALIAITLFTYPYLFLGLRSAMLSLDQSWLDAARTLGQSGWKTFANLLLPVLRPALAAGSILVSLYTLSDFGAVALLRYTTFTHAIYLYWQSSLDVSAAALLMLVLVILTLVLMGLEFALRGRARIARTHAGTSRAVTPVRLGRWKYAAWLLLGGTVFMGMGNPIVVSVIWLAKGLAAGASLQPVWQAAANSLLVSLLAAVTAVLVFAVPTAYLAERYRGLRARLPARAAYIGFGMPGIAVALSLVFFGARHAPWVYQTVYLLILGYMVRYATLAIGPLRTQLSRINPRMEEAGRLLGLSEIRVLGRVTAPVARGGLLTGAALVFLTTMKELPVTLLLAPTGFNTLATRIWSATEEAFYVRAAAPTLILLLVSALGIAAIFSGEDV</sequence>
<feature type="transmembrane region" description="Helical" evidence="8">
    <location>
        <begin position="337"/>
        <end position="359"/>
    </location>
</feature>
<comment type="caution">
    <text evidence="10">The sequence shown here is derived from an EMBL/GenBank/DDBJ whole genome shotgun (WGS) entry which is preliminary data.</text>
</comment>
<evidence type="ECO:0000313" key="10">
    <source>
        <dbReference type="EMBL" id="MYD89375.1"/>
    </source>
</evidence>
<feature type="domain" description="ABC transmembrane type-1" evidence="9">
    <location>
        <begin position="333"/>
        <end position="523"/>
    </location>
</feature>
<evidence type="ECO:0000256" key="2">
    <source>
        <dbReference type="ARBA" id="ARBA00022448"/>
    </source>
</evidence>
<dbReference type="Gene3D" id="1.10.3720.10">
    <property type="entry name" value="MetI-like"/>
    <property type="match status" value="2"/>
</dbReference>
<gene>
    <name evidence="10" type="ORF">F4Y08_03405</name>
</gene>
<keyword evidence="3" id="KW-1003">Cell membrane</keyword>
<feature type="transmembrane region" description="Helical" evidence="8">
    <location>
        <begin position="241"/>
        <end position="264"/>
    </location>
</feature>
<reference evidence="10" key="1">
    <citation type="submission" date="2019-09" db="EMBL/GenBank/DDBJ databases">
        <title>Characterisation of the sponge microbiome using genome-centric metagenomics.</title>
        <authorList>
            <person name="Engelberts J.P."/>
            <person name="Robbins S.J."/>
            <person name="De Goeij J.M."/>
            <person name="Aranda M."/>
            <person name="Bell S.C."/>
            <person name="Webster N.S."/>
        </authorList>
    </citation>
    <scope>NUCLEOTIDE SEQUENCE</scope>
    <source>
        <strain evidence="10">SB0662_bin_9</strain>
    </source>
</reference>
<evidence type="ECO:0000256" key="1">
    <source>
        <dbReference type="ARBA" id="ARBA00004429"/>
    </source>
</evidence>
<dbReference type="EMBL" id="VXPY01000018">
    <property type="protein sequence ID" value="MYD89375.1"/>
    <property type="molecule type" value="Genomic_DNA"/>
</dbReference>
<evidence type="ECO:0000256" key="6">
    <source>
        <dbReference type="ARBA" id="ARBA00022989"/>
    </source>
</evidence>
<proteinExistence type="inferred from homology"/>
<evidence type="ECO:0000256" key="5">
    <source>
        <dbReference type="ARBA" id="ARBA00022692"/>
    </source>
</evidence>
<dbReference type="PANTHER" id="PTHR43357:SF3">
    <property type="entry name" value="FE(3+)-TRANSPORT SYSTEM PERMEASE PROTEIN FBPB 2"/>
    <property type="match status" value="1"/>
</dbReference>
<keyword evidence="4" id="KW-0997">Cell inner membrane</keyword>
<dbReference type="Pfam" id="PF00528">
    <property type="entry name" value="BPD_transp_1"/>
    <property type="match status" value="2"/>
</dbReference>
<feature type="domain" description="ABC transmembrane type-1" evidence="9">
    <location>
        <begin position="60"/>
        <end position="259"/>
    </location>
</feature>
<dbReference type="PROSITE" id="PS50928">
    <property type="entry name" value="ABC_TM1"/>
    <property type="match status" value="2"/>
</dbReference>
<evidence type="ECO:0000256" key="3">
    <source>
        <dbReference type="ARBA" id="ARBA00022475"/>
    </source>
</evidence>
<comment type="similarity">
    <text evidence="8">Belongs to the binding-protein-dependent transport system permease family.</text>
</comment>
<feature type="transmembrane region" description="Helical" evidence="8">
    <location>
        <begin position="140"/>
        <end position="160"/>
    </location>
</feature>
<comment type="subcellular location">
    <subcellularLocation>
        <location evidence="1">Cell inner membrane</location>
        <topology evidence="1">Multi-pass membrane protein</topology>
    </subcellularLocation>
    <subcellularLocation>
        <location evidence="8">Cell membrane</location>
        <topology evidence="8">Multi-pass membrane protein</topology>
    </subcellularLocation>
</comment>
<feature type="transmembrane region" description="Helical" evidence="8">
    <location>
        <begin position="63"/>
        <end position="86"/>
    </location>
</feature>
<keyword evidence="5 8" id="KW-0812">Transmembrane</keyword>
<dbReference type="GO" id="GO:0005886">
    <property type="term" value="C:plasma membrane"/>
    <property type="evidence" value="ECO:0007669"/>
    <property type="project" value="UniProtKB-SubCell"/>
</dbReference>
<evidence type="ECO:0000256" key="8">
    <source>
        <dbReference type="RuleBase" id="RU363032"/>
    </source>
</evidence>
<accession>A0A6B1DRE3</accession>
<dbReference type="CDD" id="cd06261">
    <property type="entry name" value="TM_PBP2"/>
    <property type="match status" value="2"/>
</dbReference>
<name>A0A6B1DRE3_9CHLR</name>
<evidence type="ECO:0000256" key="4">
    <source>
        <dbReference type="ARBA" id="ARBA00022519"/>
    </source>
</evidence>
<keyword evidence="7 8" id="KW-0472">Membrane</keyword>
<dbReference type="GO" id="GO:0055085">
    <property type="term" value="P:transmembrane transport"/>
    <property type="evidence" value="ECO:0007669"/>
    <property type="project" value="InterPro"/>
</dbReference>
<feature type="transmembrane region" description="Helical" evidence="8">
    <location>
        <begin position="404"/>
        <end position="427"/>
    </location>
</feature>
<feature type="transmembrane region" description="Helical" evidence="8">
    <location>
        <begin position="294"/>
        <end position="317"/>
    </location>
</feature>
<dbReference type="InterPro" id="IPR035906">
    <property type="entry name" value="MetI-like_sf"/>
</dbReference>
<evidence type="ECO:0000259" key="9">
    <source>
        <dbReference type="PROSITE" id="PS50928"/>
    </source>
</evidence>
<keyword evidence="2 8" id="KW-0813">Transport</keyword>
<dbReference type="InterPro" id="IPR000515">
    <property type="entry name" value="MetI-like"/>
</dbReference>
<keyword evidence="6 8" id="KW-1133">Transmembrane helix</keyword>
<protein>
    <submittedName>
        <fullName evidence="10">Iron ABC transporter permease</fullName>
    </submittedName>
</protein>
<feature type="transmembrane region" description="Helical" evidence="8">
    <location>
        <begin position="98"/>
        <end position="120"/>
    </location>
</feature>
<feature type="transmembrane region" description="Helical" evidence="8">
    <location>
        <begin position="371"/>
        <end position="392"/>
    </location>
</feature>
<dbReference type="AlphaFoldDB" id="A0A6B1DRE3"/>
<dbReference type="SUPFAM" id="SSF161098">
    <property type="entry name" value="MetI-like"/>
    <property type="match status" value="2"/>
</dbReference>
<feature type="transmembrane region" description="Helical" evidence="8">
    <location>
        <begin position="502"/>
        <end position="525"/>
    </location>
</feature>